<proteinExistence type="predicted"/>
<dbReference type="EMBL" id="PDSK01000023">
    <property type="protein sequence ID" value="PIE36188.1"/>
    <property type="molecule type" value="Genomic_DNA"/>
</dbReference>
<dbReference type="Proteomes" id="UP000230821">
    <property type="component" value="Unassembled WGS sequence"/>
</dbReference>
<name>A0A2G6KKJ1_9BACT</name>
<dbReference type="AlphaFoldDB" id="A0A2G6KKJ1"/>
<dbReference type="Pfam" id="PF13717">
    <property type="entry name" value="Zn_ribbon_4"/>
    <property type="match status" value="1"/>
</dbReference>
<keyword evidence="3" id="KW-1133">Transmembrane helix</keyword>
<evidence type="ECO:0000259" key="4">
    <source>
        <dbReference type="Pfam" id="PF13717"/>
    </source>
</evidence>
<keyword evidence="3" id="KW-0812">Transmembrane</keyword>
<evidence type="ECO:0000256" key="2">
    <source>
        <dbReference type="SAM" id="MobiDB-lite"/>
    </source>
</evidence>
<evidence type="ECO:0000256" key="3">
    <source>
        <dbReference type="SAM" id="Phobius"/>
    </source>
</evidence>
<accession>A0A2G6KKJ1</accession>
<feature type="domain" description="Zinc finger/thioredoxin putative" evidence="4">
    <location>
        <begin position="7"/>
        <end position="38"/>
    </location>
</feature>
<reference evidence="5 6" key="1">
    <citation type="submission" date="2017-10" db="EMBL/GenBank/DDBJ databases">
        <title>Novel microbial diversity and functional potential in the marine mammal oral microbiome.</title>
        <authorList>
            <person name="Dudek N.K."/>
            <person name="Sun C.L."/>
            <person name="Burstein D."/>
            <person name="Kantor R.S."/>
            <person name="Aliaga Goltsman D.S."/>
            <person name="Bik E.M."/>
            <person name="Thomas B.C."/>
            <person name="Banfield J.F."/>
            <person name="Relman D.A."/>
        </authorList>
    </citation>
    <scope>NUCLEOTIDE SEQUENCE [LARGE SCALE GENOMIC DNA]</scope>
    <source>
        <strain evidence="5">DOLJORAL78_47_16</strain>
    </source>
</reference>
<protein>
    <recommendedName>
        <fullName evidence="4">Zinc finger/thioredoxin putative domain-containing protein</fullName>
    </recommendedName>
</protein>
<dbReference type="NCBIfam" id="TIGR02098">
    <property type="entry name" value="MJ0042_CXXC"/>
    <property type="match status" value="1"/>
</dbReference>
<feature type="region of interest" description="Disordered" evidence="2">
    <location>
        <begin position="88"/>
        <end position="117"/>
    </location>
</feature>
<dbReference type="InterPro" id="IPR011723">
    <property type="entry name" value="Znf/thioredoxin_put"/>
</dbReference>
<feature type="transmembrane region" description="Helical" evidence="3">
    <location>
        <begin position="398"/>
        <end position="418"/>
    </location>
</feature>
<sequence>MSIMADIVCPSCSTQYRINDSQLAKASKLRCKKCGTIFQLQENIKVGPPSQEPEGPTLPEGIGQFSQQTTELETMEFDLSNIQLNYSQSEPAGSEEATITHSGQASQGERSLGSDREKTSLDFETSLDFSFTTPVLDRGVPFPEAEDTEDIDSRKIHDHITVPSQVGIARGGTDFSKFSFAPMSAGAEHKPSETPPPDFSLSAATSETPPEGDEWDDENGADILPSQEAPNESDMGLSLGEVQFEQEDAESASGLDSGEEEAEPPSSAPPSTEEDDDDFFEDDEDFVEEELSTCCVDSLAMGLKWCELCGRDLSGRDQAFVQDLQQERRQQLKGELIAGDVQVGFSGDVNEIQPQPHIHSSEDFSDVEQALDALADGTFQHKIKKRQAKKTFVKQLKLAVGGLVALLAVAGLVQVFLLPSSHEKLQARYEELRSQEDVDAGQLVQLFFDAVIKQDMDIFSRLTILPTMPEIAYGRVINVGEEYEKNSLGMLGKNLIDLEQTIIDIEQENADKTALLQEYSAKNLSPGIIEDRIEQNEKKLAALEKEFDEKNEALSRKLNRLQQKLQKTKQEIVENRSTSRKYIDATDTVGKALYENSVTKQKYLTEQQGKLQLQVQQEDAKYQTLRQELEEEYQPQFSKLKERLKNEKALYREAVLLKDKEHSPVVVLTKELAQLTQTLITKKEELEDAKRQLNSALAFFAPNERSHIRKEQEKTEFLHVSKNVAASIKIGDGREEQASIVLKQYQAILPDKTLTGEWLVEKLAQ</sequence>
<feature type="compositionally biased region" description="Acidic residues" evidence="2">
    <location>
        <begin position="210"/>
        <end position="220"/>
    </location>
</feature>
<keyword evidence="3" id="KW-0472">Membrane</keyword>
<evidence type="ECO:0000313" key="5">
    <source>
        <dbReference type="EMBL" id="PIE36188.1"/>
    </source>
</evidence>
<comment type="caution">
    <text evidence="5">The sequence shown here is derived from an EMBL/GenBank/DDBJ whole genome shotgun (WGS) entry which is preliminary data.</text>
</comment>
<evidence type="ECO:0000313" key="6">
    <source>
        <dbReference type="Proteomes" id="UP000230821"/>
    </source>
</evidence>
<feature type="region of interest" description="Disordered" evidence="2">
    <location>
        <begin position="246"/>
        <end position="279"/>
    </location>
</feature>
<keyword evidence="1" id="KW-0175">Coiled coil</keyword>
<feature type="region of interest" description="Disordered" evidence="2">
    <location>
        <begin position="185"/>
        <end position="234"/>
    </location>
</feature>
<gene>
    <name evidence="5" type="ORF">CSA56_01135</name>
</gene>
<feature type="coiled-coil region" evidence="1">
    <location>
        <begin position="533"/>
        <end position="578"/>
    </location>
</feature>
<evidence type="ECO:0000256" key="1">
    <source>
        <dbReference type="SAM" id="Coils"/>
    </source>
</evidence>
<organism evidence="5 6">
    <name type="scientific">candidate division KSB3 bacterium</name>
    <dbReference type="NCBI Taxonomy" id="2044937"/>
    <lineage>
        <taxon>Bacteria</taxon>
        <taxon>candidate division KSB3</taxon>
    </lineage>
</organism>
<feature type="compositionally biased region" description="Polar residues" evidence="2">
    <location>
        <begin position="88"/>
        <end position="109"/>
    </location>
</feature>